<comment type="similarity">
    <text evidence="2">Belongs to the multi antimicrobial extrusion (MATE) (TC 2.A.66.1) family. MepA subfamily.</text>
</comment>
<reference evidence="10 11" key="1">
    <citation type="submission" date="2018-08" db="EMBL/GenBank/DDBJ databases">
        <title>A genome reference for cultivated species of the human gut microbiota.</title>
        <authorList>
            <person name="Zou Y."/>
            <person name="Xue W."/>
            <person name="Luo G."/>
        </authorList>
    </citation>
    <scope>NUCLEOTIDE SEQUENCE [LARGE SCALE GENOMIC DNA]</scope>
    <source>
        <strain evidence="10 11">AF22-21</strain>
    </source>
</reference>
<dbReference type="GO" id="GO:0042910">
    <property type="term" value="F:xenobiotic transmembrane transporter activity"/>
    <property type="evidence" value="ECO:0007669"/>
    <property type="project" value="InterPro"/>
</dbReference>
<dbReference type="EMBL" id="QRVK01000020">
    <property type="protein sequence ID" value="RGS41419.1"/>
    <property type="molecule type" value="Genomic_DNA"/>
</dbReference>
<dbReference type="OrthoDB" id="9808954at2"/>
<dbReference type="RefSeq" id="WP_004851560.1">
    <property type="nucleotide sequence ID" value="NZ_CP102278.1"/>
</dbReference>
<comment type="caution">
    <text evidence="10">The sequence shown here is derived from an EMBL/GenBank/DDBJ whole genome shotgun (WGS) entry which is preliminary data.</text>
</comment>
<dbReference type="AlphaFoldDB" id="A0A173ZL00"/>
<evidence type="ECO:0000256" key="8">
    <source>
        <dbReference type="ARBA" id="ARBA00023136"/>
    </source>
</evidence>
<evidence type="ECO:0000256" key="2">
    <source>
        <dbReference type="ARBA" id="ARBA00008417"/>
    </source>
</evidence>
<dbReference type="InterPro" id="IPR048279">
    <property type="entry name" value="MdtK-like"/>
</dbReference>
<evidence type="ECO:0000256" key="7">
    <source>
        <dbReference type="ARBA" id="ARBA00022989"/>
    </source>
</evidence>
<dbReference type="InterPro" id="IPR045070">
    <property type="entry name" value="MATE_MepA-like"/>
</dbReference>
<dbReference type="GeneID" id="92831324"/>
<organism evidence="10 11">
    <name type="scientific">Coprococcus eutactus</name>
    <dbReference type="NCBI Taxonomy" id="33043"/>
    <lineage>
        <taxon>Bacteria</taxon>
        <taxon>Bacillati</taxon>
        <taxon>Bacillota</taxon>
        <taxon>Clostridia</taxon>
        <taxon>Lachnospirales</taxon>
        <taxon>Lachnospiraceae</taxon>
        <taxon>Coprococcus</taxon>
    </lineage>
</organism>
<dbReference type="Pfam" id="PF01554">
    <property type="entry name" value="MatE"/>
    <property type="match status" value="2"/>
</dbReference>
<evidence type="ECO:0000256" key="1">
    <source>
        <dbReference type="ARBA" id="ARBA00004651"/>
    </source>
</evidence>
<evidence type="ECO:0000256" key="6">
    <source>
        <dbReference type="ARBA" id="ARBA00022692"/>
    </source>
</evidence>
<dbReference type="Proteomes" id="UP000283295">
    <property type="component" value="Unassembled WGS sequence"/>
</dbReference>
<dbReference type="PIRSF" id="PIRSF006603">
    <property type="entry name" value="DinF"/>
    <property type="match status" value="1"/>
</dbReference>
<keyword evidence="8" id="KW-0472">Membrane</keyword>
<evidence type="ECO:0000313" key="10">
    <source>
        <dbReference type="EMBL" id="RGS41419.1"/>
    </source>
</evidence>
<dbReference type="PANTHER" id="PTHR43823">
    <property type="entry name" value="SPORULATION PROTEIN YKVU"/>
    <property type="match status" value="1"/>
</dbReference>
<keyword evidence="4" id="KW-0813">Transport</keyword>
<dbReference type="GO" id="GO:0005886">
    <property type="term" value="C:plasma membrane"/>
    <property type="evidence" value="ECO:0007669"/>
    <property type="project" value="UniProtKB-SubCell"/>
</dbReference>
<keyword evidence="5" id="KW-1003">Cell membrane</keyword>
<dbReference type="InterPro" id="IPR002528">
    <property type="entry name" value="MATE_fam"/>
</dbReference>
<dbReference type="GO" id="GO:0046677">
    <property type="term" value="P:response to antibiotic"/>
    <property type="evidence" value="ECO:0007669"/>
    <property type="project" value="UniProtKB-KW"/>
</dbReference>
<dbReference type="GO" id="GO:0015297">
    <property type="term" value="F:antiporter activity"/>
    <property type="evidence" value="ECO:0007669"/>
    <property type="project" value="InterPro"/>
</dbReference>
<dbReference type="CDD" id="cd13143">
    <property type="entry name" value="MATE_MepA_like"/>
    <property type="match status" value="1"/>
</dbReference>
<sequence>MEIRLSDSFTYKKLIRYVLPCIAMMIMTSIYSIVDGYFVSNIIGKNPFAAVNLVMPVLMAISAIGFMIGTGGSALTSYYMGLGEKKKANEVFSMLVWLIIISSCIVAVIGFVFMPQIVELLGASDTIRSDAILYGRILILSEPFFMLQNSFQSFLTTAEKQNLGLLVSVLAGITNMVLDFLLMFVFRLGIAGAAAATVCGQIIGSVVPLIYFATNTTGSLKLTKAKFDWKCIWKACGNGSSEMLTNLSTSLVSVVYNLQLMKLANENGIAAYGVIMYVSFIFMAIFFGYAIGVTPIIGYNYGAGNKKQLHSLLKKSLVITAVTAITMTVLSEVLALPIARIFVGYDDTLCRMTQTGMMLFSISFLFCGFNVFGSGFFTGLGNGLVSATISFLRTLVIQLAAVLMLPMVFGINGIWCAVAVAEAVTLVITITFLIKNKKKYGY</sequence>
<protein>
    <recommendedName>
        <fullName evidence="3">Multidrug export protein MepA</fullName>
    </recommendedName>
</protein>
<dbReference type="NCBIfam" id="TIGR00797">
    <property type="entry name" value="matE"/>
    <property type="match status" value="1"/>
</dbReference>
<evidence type="ECO:0000256" key="9">
    <source>
        <dbReference type="ARBA" id="ARBA00023251"/>
    </source>
</evidence>
<dbReference type="PANTHER" id="PTHR43823:SF3">
    <property type="entry name" value="MULTIDRUG EXPORT PROTEIN MEPA"/>
    <property type="match status" value="1"/>
</dbReference>
<proteinExistence type="inferred from homology"/>
<keyword evidence="7" id="KW-1133">Transmembrane helix</keyword>
<keyword evidence="9" id="KW-0046">Antibiotic resistance</keyword>
<keyword evidence="6" id="KW-0812">Transmembrane</keyword>
<evidence type="ECO:0000256" key="3">
    <source>
        <dbReference type="ARBA" id="ARBA00022106"/>
    </source>
</evidence>
<gene>
    <name evidence="10" type="ORF">DWX94_08695</name>
</gene>
<name>A0A173ZL00_9FIRM</name>
<dbReference type="InterPro" id="IPR051327">
    <property type="entry name" value="MATE_MepA_subfamily"/>
</dbReference>
<evidence type="ECO:0000256" key="4">
    <source>
        <dbReference type="ARBA" id="ARBA00022448"/>
    </source>
</evidence>
<evidence type="ECO:0000313" key="11">
    <source>
        <dbReference type="Proteomes" id="UP000283295"/>
    </source>
</evidence>
<accession>A0A173ZL00</accession>
<comment type="subcellular location">
    <subcellularLocation>
        <location evidence="1">Cell membrane</location>
        <topology evidence="1">Multi-pass membrane protein</topology>
    </subcellularLocation>
</comment>
<evidence type="ECO:0000256" key="5">
    <source>
        <dbReference type="ARBA" id="ARBA00022475"/>
    </source>
</evidence>